<gene>
    <name evidence="1" type="ORF">ACFQZP_14055</name>
</gene>
<name>A0ABW2VG10_9ACTN</name>
<evidence type="ECO:0000313" key="2">
    <source>
        <dbReference type="Proteomes" id="UP001596957"/>
    </source>
</evidence>
<evidence type="ECO:0008006" key="3">
    <source>
        <dbReference type="Google" id="ProtNLM"/>
    </source>
</evidence>
<comment type="caution">
    <text evidence="1">The sequence shown here is derived from an EMBL/GenBank/DDBJ whole genome shotgun (WGS) entry which is preliminary data.</text>
</comment>
<accession>A0ABW2VG10</accession>
<protein>
    <recommendedName>
        <fullName evidence="3">YCII-related domain-containing protein</fullName>
    </recommendedName>
</protein>
<keyword evidence="2" id="KW-1185">Reference proteome</keyword>
<evidence type="ECO:0000313" key="1">
    <source>
        <dbReference type="EMBL" id="MFD0282789.1"/>
    </source>
</evidence>
<proteinExistence type="predicted"/>
<dbReference type="EMBL" id="JBHTEC010000001">
    <property type="protein sequence ID" value="MFD0282789.1"/>
    <property type="molecule type" value="Genomic_DNA"/>
</dbReference>
<dbReference type="Proteomes" id="UP001596957">
    <property type="component" value="Unassembled WGS sequence"/>
</dbReference>
<reference evidence="2" key="1">
    <citation type="journal article" date="2019" name="Int. J. Syst. Evol. Microbiol.">
        <title>The Global Catalogue of Microorganisms (GCM) 10K type strain sequencing project: providing services to taxonomists for standard genome sequencing and annotation.</title>
        <authorList>
            <consortium name="The Broad Institute Genomics Platform"/>
            <consortium name="The Broad Institute Genome Sequencing Center for Infectious Disease"/>
            <person name="Wu L."/>
            <person name="Ma J."/>
        </authorList>
    </citation>
    <scope>NUCLEOTIDE SEQUENCE [LARGE SCALE GENOMIC DNA]</scope>
    <source>
        <strain evidence="2">CGMCC 4.7198</strain>
    </source>
</reference>
<dbReference type="RefSeq" id="WP_381258876.1">
    <property type="nucleotide sequence ID" value="NZ_JBHTBI010000028.1"/>
</dbReference>
<organism evidence="1 2">
    <name type="scientific">Streptomyces lutosisoli</name>
    <dbReference type="NCBI Taxonomy" id="2665721"/>
    <lineage>
        <taxon>Bacteria</taxon>
        <taxon>Bacillati</taxon>
        <taxon>Actinomycetota</taxon>
        <taxon>Actinomycetes</taxon>
        <taxon>Kitasatosporales</taxon>
        <taxon>Streptomycetaceae</taxon>
        <taxon>Streptomyces</taxon>
    </lineage>
</organism>
<sequence>MYLVHVQLKGPPGQALPEHTAQLVLTHAEPQDRLEHVSAHPGASPHPVLGLFLLATDLDEAERHADLACRRALARCPSLRQWRLVSAQVPLIAPFL</sequence>